<dbReference type="RefSeq" id="WP_027313422.1">
    <property type="nucleotide sequence ID" value="NZ_JBHLZN010000001.1"/>
</dbReference>
<reference evidence="5 6" key="1">
    <citation type="submission" date="2024-09" db="EMBL/GenBank/DDBJ databases">
        <authorList>
            <person name="Sun Q."/>
            <person name="Mori K."/>
        </authorList>
    </citation>
    <scope>NUCLEOTIDE SEQUENCE [LARGE SCALE GENOMIC DNA]</scope>
    <source>
        <strain evidence="5 6">ATCC 51285</strain>
    </source>
</reference>
<evidence type="ECO:0000256" key="2">
    <source>
        <dbReference type="ARBA" id="ARBA00022729"/>
    </source>
</evidence>
<feature type="signal peptide" evidence="3">
    <location>
        <begin position="1"/>
        <end position="19"/>
    </location>
</feature>
<dbReference type="SMART" id="SM00062">
    <property type="entry name" value="PBPb"/>
    <property type="match status" value="1"/>
</dbReference>
<evidence type="ECO:0000256" key="3">
    <source>
        <dbReference type="SAM" id="SignalP"/>
    </source>
</evidence>
<sequence length="243" mass="26985">MRKIITACLLAALAPFASADKFVGAGDPWPPFLDPEQDTQGVAIEIVRAALESQGHQLEFKFMTWAEAIDGVTNANYDLLVGTWFTEERTMFLVYSEPYLKNEIKFIKRKGDAFEFSGLNTLEGKKVGIISGYGYSDSFVNDLTFERPEASDLMTNVKALIAGEIDLTLEDELVARSTISRHQPELLEQIEFTNGSLSSQSLHVTTGLLNDKRETIIEAVNKGLETIKANGVFDEILQRNGLK</sequence>
<dbReference type="Pfam" id="PF00497">
    <property type="entry name" value="SBP_bac_3"/>
    <property type="match status" value="1"/>
</dbReference>
<keyword evidence="2 3" id="KW-0732">Signal</keyword>
<feature type="domain" description="Solute-binding protein family 3/N-terminal" evidence="4">
    <location>
        <begin position="23"/>
        <end position="243"/>
    </location>
</feature>
<dbReference type="SUPFAM" id="SSF53850">
    <property type="entry name" value="Periplasmic binding protein-like II"/>
    <property type="match status" value="1"/>
</dbReference>
<evidence type="ECO:0000313" key="6">
    <source>
        <dbReference type="Proteomes" id="UP001589628"/>
    </source>
</evidence>
<dbReference type="PANTHER" id="PTHR35936:SF25">
    <property type="entry name" value="ABC TRANSPORTER SUBSTRATE-BINDING PROTEIN"/>
    <property type="match status" value="1"/>
</dbReference>
<dbReference type="InterPro" id="IPR001638">
    <property type="entry name" value="Solute-binding_3/MltF_N"/>
</dbReference>
<comment type="caution">
    <text evidence="5">The sequence shown here is derived from an EMBL/GenBank/DDBJ whole genome shotgun (WGS) entry which is preliminary data.</text>
</comment>
<dbReference type="PANTHER" id="PTHR35936">
    <property type="entry name" value="MEMBRANE-BOUND LYTIC MUREIN TRANSGLYCOSYLASE F"/>
    <property type="match status" value="1"/>
</dbReference>
<accession>A0ABV5Z6P9</accession>
<evidence type="ECO:0000313" key="5">
    <source>
        <dbReference type="EMBL" id="MFB9884945.1"/>
    </source>
</evidence>
<proteinExistence type="inferred from homology"/>
<evidence type="ECO:0000259" key="4">
    <source>
        <dbReference type="SMART" id="SM00062"/>
    </source>
</evidence>
<gene>
    <name evidence="5" type="ORF">ACFFLH_00790</name>
</gene>
<organism evidence="5 6">
    <name type="scientific">Balneatrix alpica</name>
    <dbReference type="NCBI Taxonomy" id="75684"/>
    <lineage>
        <taxon>Bacteria</taxon>
        <taxon>Pseudomonadati</taxon>
        <taxon>Pseudomonadota</taxon>
        <taxon>Gammaproteobacteria</taxon>
        <taxon>Oceanospirillales</taxon>
        <taxon>Balneatrichaceae</taxon>
        <taxon>Balneatrix</taxon>
    </lineage>
</organism>
<dbReference type="Gene3D" id="3.40.190.10">
    <property type="entry name" value="Periplasmic binding protein-like II"/>
    <property type="match status" value="2"/>
</dbReference>
<dbReference type="EMBL" id="JBHLZN010000001">
    <property type="protein sequence ID" value="MFB9884945.1"/>
    <property type="molecule type" value="Genomic_DNA"/>
</dbReference>
<dbReference type="Proteomes" id="UP001589628">
    <property type="component" value="Unassembled WGS sequence"/>
</dbReference>
<keyword evidence="6" id="KW-1185">Reference proteome</keyword>
<feature type="chain" id="PRO_5047262960" evidence="3">
    <location>
        <begin position="20"/>
        <end position="243"/>
    </location>
</feature>
<protein>
    <submittedName>
        <fullName evidence="5">Substrate-binding periplasmic protein</fullName>
    </submittedName>
</protein>
<evidence type="ECO:0000256" key="1">
    <source>
        <dbReference type="ARBA" id="ARBA00010333"/>
    </source>
</evidence>
<name>A0ABV5Z6P9_9GAMM</name>
<comment type="similarity">
    <text evidence="1">Belongs to the bacterial solute-binding protein 3 family.</text>
</comment>